<evidence type="ECO:0000313" key="1">
    <source>
        <dbReference type="EMBL" id="ETO58822.1"/>
    </source>
</evidence>
<comment type="caution">
    <text evidence="1">The sequence shown here is derived from an EMBL/GenBank/DDBJ whole genome shotgun (WGS) entry which is preliminary data.</text>
</comment>
<dbReference type="Proteomes" id="UP000028582">
    <property type="component" value="Unassembled WGS sequence"/>
</dbReference>
<evidence type="ECO:0000313" key="2">
    <source>
        <dbReference type="Proteomes" id="UP000028582"/>
    </source>
</evidence>
<proteinExistence type="predicted"/>
<gene>
    <name evidence="1" type="ORF">F444_22793</name>
</gene>
<reference evidence="1 2" key="1">
    <citation type="submission" date="2013-11" db="EMBL/GenBank/DDBJ databases">
        <title>The Genome Sequence of Phytophthora parasitica P1976.</title>
        <authorList>
            <consortium name="The Broad Institute Genomics Platform"/>
            <person name="Russ C."/>
            <person name="Tyler B."/>
            <person name="Panabieres F."/>
            <person name="Shan W."/>
            <person name="Tripathy S."/>
            <person name="Grunwald N."/>
            <person name="Machado M."/>
            <person name="Johnson C.S."/>
            <person name="Walker B."/>
            <person name="Young S."/>
            <person name="Zeng Q."/>
            <person name="Gargeya S."/>
            <person name="Fitzgerald M."/>
            <person name="Haas B."/>
            <person name="Abouelleil A."/>
            <person name="Allen A.W."/>
            <person name="Alvarado L."/>
            <person name="Arachchi H.M."/>
            <person name="Berlin A.M."/>
            <person name="Chapman S.B."/>
            <person name="Gainer-Dewar J."/>
            <person name="Goldberg J."/>
            <person name="Griggs A."/>
            <person name="Gujja S."/>
            <person name="Hansen M."/>
            <person name="Howarth C."/>
            <person name="Imamovic A."/>
            <person name="Ireland A."/>
            <person name="Larimer J."/>
            <person name="McCowan C."/>
            <person name="Murphy C."/>
            <person name="Pearson M."/>
            <person name="Poon T.W."/>
            <person name="Priest M."/>
            <person name="Roberts A."/>
            <person name="Saif S."/>
            <person name="Shea T."/>
            <person name="Sisk P."/>
            <person name="Sykes S."/>
            <person name="Wortman J."/>
            <person name="Nusbaum C."/>
            <person name="Birren B."/>
        </authorList>
    </citation>
    <scope>NUCLEOTIDE SEQUENCE [LARGE SCALE GENOMIC DNA]</scope>
    <source>
        <strain evidence="1 2">P1976</strain>
    </source>
</reference>
<accession>A0A080YWR1</accession>
<dbReference type="AlphaFoldDB" id="A0A080YWR1"/>
<sequence>MIHILDKMGVPYKVVNGQRVYTKYDKAGRSGPVICMIFNFMLRLVYVNFKSLLAFESGLLTTSRLEACAAA</sequence>
<feature type="non-terminal residue" evidence="1">
    <location>
        <position position="71"/>
    </location>
</feature>
<name>A0A080YWR1_PHYNI</name>
<organism evidence="1 2">
    <name type="scientific">Phytophthora nicotianae P1976</name>
    <dbReference type="NCBI Taxonomy" id="1317066"/>
    <lineage>
        <taxon>Eukaryota</taxon>
        <taxon>Sar</taxon>
        <taxon>Stramenopiles</taxon>
        <taxon>Oomycota</taxon>
        <taxon>Peronosporomycetes</taxon>
        <taxon>Peronosporales</taxon>
        <taxon>Peronosporaceae</taxon>
        <taxon>Phytophthora</taxon>
    </lineage>
</organism>
<protein>
    <submittedName>
        <fullName evidence="1">Uncharacterized protein</fullName>
    </submittedName>
</protein>
<dbReference type="EMBL" id="ANJA01004727">
    <property type="protein sequence ID" value="ETO58822.1"/>
    <property type="molecule type" value="Genomic_DNA"/>
</dbReference>